<dbReference type="AlphaFoldDB" id="A0A3N4L3T2"/>
<gene>
    <name evidence="2" type="ORF">P167DRAFT_151958</name>
</gene>
<dbReference type="InParanoid" id="A0A3N4L3T2"/>
<dbReference type="EMBL" id="ML119127">
    <property type="protein sequence ID" value="RPB12695.1"/>
    <property type="molecule type" value="Genomic_DNA"/>
</dbReference>
<evidence type="ECO:0000256" key="1">
    <source>
        <dbReference type="SAM" id="MobiDB-lite"/>
    </source>
</evidence>
<feature type="compositionally biased region" description="Low complexity" evidence="1">
    <location>
        <begin position="1"/>
        <end position="10"/>
    </location>
</feature>
<reference evidence="2 3" key="1">
    <citation type="journal article" date="2018" name="Nat. Ecol. Evol.">
        <title>Pezizomycetes genomes reveal the molecular basis of ectomycorrhizal truffle lifestyle.</title>
        <authorList>
            <person name="Murat C."/>
            <person name="Payen T."/>
            <person name="Noel B."/>
            <person name="Kuo A."/>
            <person name="Morin E."/>
            <person name="Chen J."/>
            <person name="Kohler A."/>
            <person name="Krizsan K."/>
            <person name="Balestrini R."/>
            <person name="Da Silva C."/>
            <person name="Montanini B."/>
            <person name="Hainaut M."/>
            <person name="Levati E."/>
            <person name="Barry K.W."/>
            <person name="Belfiori B."/>
            <person name="Cichocki N."/>
            <person name="Clum A."/>
            <person name="Dockter R.B."/>
            <person name="Fauchery L."/>
            <person name="Guy J."/>
            <person name="Iotti M."/>
            <person name="Le Tacon F."/>
            <person name="Lindquist E.A."/>
            <person name="Lipzen A."/>
            <person name="Malagnac F."/>
            <person name="Mello A."/>
            <person name="Molinier V."/>
            <person name="Miyauchi S."/>
            <person name="Poulain J."/>
            <person name="Riccioni C."/>
            <person name="Rubini A."/>
            <person name="Sitrit Y."/>
            <person name="Splivallo R."/>
            <person name="Traeger S."/>
            <person name="Wang M."/>
            <person name="Zifcakova L."/>
            <person name="Wipf D."/>
            <person name="Zambonelli A."/>
            <person name="Paolocci F."/>
            <person name="Nowrousian M."/>
            <person name="Ottonello S."/>
            <person name="Baldrian P."/>
            <person name="Spatafora J.W."/>
            <person name="Henrissat B."/>
            <person name="Nagy L.G."/>
            <person name="Aury J.M."/>
            <person name="Wincker P."/>
            <person name="Grigoriev I.V."/>
            <person name="Bonfante P."/>
            <person name="Martin F.M."/>
        </authorList>
    </citation>
    <scope>NUCLEOTIDE SEQUENCE [LARGE SCALE GENOMIC DNA]</scope>
    <source>
        <strain evidence="2 3">CCBAS932</strain>
    </source>
</reference>
<proteinExistence type="predicted"/>
<name>A0A3N4L3T2_9PEZI</name>
<evidence type="ECO:0000313" key="2">
    <source>
        <dbReference type="EMBL" id="RPB12695.1"/>
    </source>
</evidence>
<evidence type="ECO:0000313" key="3">
    <source>
        <dbReference type="Proteomes" id="UP000277580"/>
    </source>
</evidence>
<feature type="region of interest" description="Disordered" evidence="1">
    <location>
        <begin position="1"/>
        <end position="26"/>
    </location>
</feature>
<accession>A0A3N4L3T2</accession>
<organism evidence="2 3">
    <name type="scientific">Morchella conica CCBAS932</name>
    <dbReference type="NCBI Taxonomy" id="1392247"/>
    <lineage>
        <taxon>Eukaryota</taxon>
        <taxon>Fungi</taxon>
        <taxon>Dikarya</taxon>
        <taxon>Ascomycota</taxon>
        <taxon>Pezizomycotina</taxon>
        <taxon>Pezizomycetes</taxon>
        <taxon>Pezizales</taxon>
        <taxon>Morchellaceae</taxon>
        <taxon>Morchella</taxon>
    </lineage>
</organism>
<sequence>MNEQTAAQLARETEEATREMTPPPKDIAKRHSLAAKIKKLINHFKRASASTADATDFHHLPADIIINILFLIDDVEDLRSFVLTSPFIHTLFLRHKSTLLTAHAHALLIDAWDEGTEVLTWQRHTTAHFTATHDVVRDLRSPFVLRDHDLRQLLINRAWFENCRAVYLITLERSADERLPTYRESRVAPYFFGRTDKELFPHRLFYITWLLQLRFQNERLEAFVGRPQPDAREVADCFLMGRIMFCVTPGLAGFVNMPTARESWGRMLRRNLITTWVVPPPTPTPGVAGGFTLHVDSQLFVKQKVMWHLVSRVSREVGTFGETQRDGLAAILGEFQRDFGVLGLQELMLRYRIPSSVWVWAASGGCGSGAGSRRSL</sequence>
<dbReference type="Proteomes" id="UP000277580">
    <property type="component" value="Unassembled WGS sequence"/>
</dbReference>
<keyword evidence="3" id="KW-1185">Reference proteome</keyword>
<protein>
    <submittedName>
        <fullName evidence="2">Uncharacterized protein</fullName>
    </submittedName>
</protein>
<dbReference type="OrthoDB" id="5359520at2759"/>